<proteinExistence type="predicted"/>
<feature type="domain" description="Core-binding (CB)" evidence="4">
    <location>
        <begin position="1"/>
        <end position="36"/>
    </location>
</feature>
<keyword evidence="1 2" id="KW-0238">DNA-binding</keyword>
<dbReference type="EMBL" id="BOOK01000071">
    <property type="protein sequence ID" value="GII05576.1"/>
    <property type="molecule type" value="Genomic_DNA"/>
</dbReference>
<dbReference type="InterPro" id="IPR011010">
    <property type="entry name" value="DNA_brk_join_enz"/>
</dbReference>
<reference evidence="5" key="1">
    <citation type="submission" date="2021-01" db="EMBL/GenBank/DDBJ databases">
        <title>Whole genome shotgun sequence of Planobispora takensis NBRC 109077.</title>
        <authorList>
            <person name="Komaki H."/>
            <person name="Tamura T."/>
        </authorList>
    </citation>
    <scope>NUCLEOTIDE SEQUENCE</scope>
    <source>
        <strain evidence="5">NBRC 109077</strain>
    </source>
</reference>
<sequence length="127" mass="13536">MTAAPVRAYLAGLAELSPAGRKRKRAAIASFTKWAVRHDLLAANPMDRIDTVKVPKALPRPAAAADVAKVLAVICSRRPRKDLPGHPAASSQIDASPRVSSPIRPRGPFGSRPQEPLPLPLGNALVW</sequence>
<evidence type="ECO:0000256" key="2">
    <source>
        <dbReference type="PROSITE-ProRule" id="PRU01248"/>
    </source>
</evidence>
<dbReference type="InterPro" id="IPR044068">
    <property type="entry name" value="CB"/>
</dbReference>
<evidence type="ECO:0000259" key="4">
    <source>
        <dbReference type="PROSITE" id="PS51900"/>
    </source>
</evidence>
<evidence type="ECO:0000256" key="1">
    <source>
        <dbReference type="ARBA" id="ARBA00023125"/>
    </source>
</evidence>
<dbReference type="InterPro" id="IPR010998">
    <property type="entry name" value="Integrase_recombinase_N"/>
</dbReference>
<gene>
    <name evidence="5" type="ORF">Pta02_75840</name>
</gene>
<dbReference type="SUPFAM" id="SSF56349">
    <property type="entry name" value="DNA breaking-rejoining enzymes"/>
    <property type="match status" value="1"/>
</dbReference>
<dbReference type="RefSeq" id="WP_203879780.1">
    <property type="nucleotide sequence ID" value="NZ_BOOK01000071.1"/>
</dbReference>
<evidence type="ECO:0000313" key="5">
    <source>
        <dbReference type="EMBL" id="GII05576.1"/>
    </source>
</evidence>
<dbReference type="Gene3D" id="1.10.150.130">
    <property type="match status" value="1"/>
</dbReference>
<name>A0A8J3WX68_9ACTN</name>
<organism evidence="5 6">
    <name type="scientific">Planobispora takensis</name>
    <dbReference type="NCBI Taxonomy" id="1367882"/>
    <lineage>
        <taxon>Bacteria</taxon>
        <taxon>Bacillati</taxon>
        <taxon>Actinomycetota</taxon>
        <taxon>Actinomycetes</taxon>
        <taxon>Streptosporangiales</taxon>
        <taxon>Streptosporangiaceae</taxon>
        <taxon>Planobispora</taxon>
    </lineage>
</organism>
<protein>
    <recommendedName>
        <fullName evidence="4">Core-binding (CB) domain-containing protein</fullName>
    </recommendedName>
</protein>
<feature type="region of interest" description="Disordered" evidence="3">
    <location>
        <begin position="79"/>
        <end position="127"/>
    </location>
</feature>
<dbReference type="GO" id="GO:0003677">
    <property type="term" value="F:DNA binding"/>
    <property type="evidence" value="ECO:0007669"/>
    <property type="project" value="UniProtKB-UniRule"/>
</dbReference>
<dbReference type="Proteomes" id="UP000634476">
    <property type="component" value="Unassembled WGS sequence"/>
</dbReference>
<dbReference type="AlphaFoldDB" id="A0A8J3WX68"/>
<accession>A0A8J3WX68</accession>
<evidence type="ECO:0000256" key="3">
    <source>
        <dbReference type="SAM" id="MobiDB-lite"/>
    </source>
</evidence>
<dbReference type="PROSITE" id="PS51900">
    <property type="entry name" value="CB"/>
    <property type="match status" value="1"/>
</dbReference>
<comment type="caution">
    <text evidence="5">The sequence shown here is derived from an EMBL/GenBank/DDBJ whole genome shotgun (WGS) entry which is preliminary data.</text>
</comment>
<evidence type="ECO:0000313" key="6">
    <source>
        <dbReference type="Proteomes" id="UP000634476"/>
    </source>
</evidence>
<keyword evidence="6" id="KW-1185">Reference proteome</keyword>